<keyword evidence="1" id="KW-0812">Transmembrane</keyword>
<gene>
    <name evidence="2" type="ORF">PanWU01x14_193010</name>
</gene>
<feature type="transmembrane region" description="Helical" evidence="1">
    <location>
        <begin position="18"/>
        <end position="39"/>
    </location>
</feature>
<accession>A0A2P5C1B5</accession>
<comment type="caution">
    <text evidence="2">The sequence shown here is derived from an EMBL/GenBank/DDBJ whole genome shotgun (WGS) entry which is preliminary data.</text>
</comment>
<evidence type="ECO:0000256" key="1">
    <source>
        <dbReference type="SAM" id="Phobius"/>
    </source>
</evidence>
<sequence length="111" mass="12453">NIQEFEPRGPQDMSQAHYIYICCCGFSKLLSLSLLHLSLGERVCMIQTFMALSSSPEFGGESMYDTDIHGPPSAIKTHNRRSCLPDSILLIYINNVSNLLSSYFKVPTHIL</sequence>
<dbReference type="AlphaFoldDB" id="A0A2P5C1B5"/>
<dbReference type="Proteomes" id="UP000237105">
    <property type="component" value="Unassembled WGS sequence"/>
</dbReference>
<evidence type="ECO:0000313" key="3">
    <source>
        <dbReference type="Proteomes" id="UP000237105"/>
    </source>
</evidence>
<keyword evidence="1" id="KW-1133">Transmembrane helix</keyword>
<feature type="non-terminal residue" evidence="2">
    <location>
        <position position="1"/>
    </location>
</feature>
<organism evidence="2 3">
    <name type="scientific">Parasponia andersonii</name>
    <name type="common">Sponia andersonii</name>
    <dbReference type="NCBI Taxonomy" id="3476"/>
    <lineage>
        <taxon>Eukaryota</taxon>
        <taxon>Viridiplantae</taxon>
        <taxon>Streptophyta</taxon>
        <taxon>Embryophyta</taxon>
        <taxon>Tracheophyta</taxon>
        <taxon>Spermatophyta</taxon>
        <taxon>Magnoliopsida</taxon>
        <taxon>eudicotyledons</taxon>
        <taxon>Gunneridae</taxon>
        <taxon>Pentapetalae</taxon>
        <taxon>rosids</taxon>
        <taxon>fabids</taxon>
        <taxon>Rosales</taxon>
        <taxon>Cannabaceae</taxon>
        <taxon>Parasponia</taxon>
    </lineage>
</organism>
<name>A0A2P5C1B5_PARAD</name>
<protein>
    <submittedName>
        <fullName evidence="2">Uncharacterized protein</fullName>
    </submittedName>
</protein>
<proteinExistence type="predicted"/>
<reference evidence="3" key="1">
    <citation type="submission" date="2016-06" db="EMBL/GenBank/DDBJ databases">
        <title>Parallel loss of symbiosis genes in relatives of nitrogen-fixing non-legume Parasponia.</title>
        <authorList>
            <person name="Van Velzen R."/>
            <person name="Holmer R."/>
            <person name="Bu F."/>
            <person name="Rutten L."/>
            <person name="Van Zeijl A."/>
            <person name="Liu W."/>
            <person name="Santuari L."/>
            <person name="Cao Q."/>
            <person name="Sharma T."/>
            <person name="Shen D."/>
            <person name="Roswanjaya Y."/>
            <person name="Wardhani T."/>
            <person name="Kalhor M.S."/>
            <person name="Jansen J."/>
            <person name="Van den Hoogen J."/>
            <person name="Gungor B."/>
            <person name="Hartog M."/>
            <person name="Hontelez J."/>
            <person name="Verver J."/>
            <person name="Yang W.-C."/>
            <person name="Schijlen E."/>
            <person name="Repin R."/>
            <person name="Schilthuizen M."/>
            <person name="Schranz E."/>
            <person name="Heidstra R."/>
            <person name="Miyata K."/>
            <person name="Fedorova E."/>
            <person name="Kohlen W."/>
            <person name="Bisseling T."/>
            <person name="Smit S."/>
            <person name="Geurts R."/>
        </authorList>
    </citation>
    <scope>NUCLEOTIDE SEQUENCE [LARGE SCALE GENOMIC DNA]</scope>
    <source>
        <strain evidence="3">cv. WU1-14</strain>
    </source>
</reference>
<evidence type="ECO:0000313" key="2">
    <source>
        <dbReference type="EMBL" id="PON54795.1"/>
    </source>
</evidence>
<keyword evidence="3" id="KW-1185">Reference proteome</keyword>
<keyword evidence="1" id="KW-0472">Membrane</keyword>
<dbReference type="EMBL" id="JXTB01000190">
    <property type="protein sequence ID" value="PON54795.1"/>
    <property type="molecule type" value="Genomic_DNA"/>
</dbReference>